<comment type="pathway">
    <text evidence="1 7">Cell wall biogenesis; peptidoglycan biosynthesis.</text>
</comment>
<feature type="domain" description="L,D-TPase catalytic" evidence="8">
    <location>
        <begin position="1"/>
        <end position="168"/>
    </location>
</feature>
<comment type="caution">
    <text evidence="9">The sequence shown here is derived from an EMBL/GenBank/DDBJ whole genome shotgun (WGS) entry which is preliminary data.</text>
</comment>
<comment type="similarity">
    <text evidence="2">Belongs to the YkuD family.</text>
</comment>
<evidence type="ECO:0000256" key="7">
    <source>
        <dbReference type="PROSITE-ProRule" id="PRU01373"/>
    </source>
</evidence>
<dbReference type="Gene3D" id="2.40.440.10">
    <property type="entry name" value="L,D-transpeptidase catalytic domain-like"/>
    <property type="match status" value="1"/>
</dbReference>
<dbReference type="RefSeq" id="WP_284377810.1">
    <property type="nucleotide sequence ID" value="NZ_BSNN01000004.1"/>
</dbReference>
<dbReference type="PANTHER" id="PTHR38589:SF1">
    <property type="entry name" value="BLR0621 PROTEIN"/>
    <property type="match status" value="1"/>
</dbReference>
<sequence length="169" mass="19013">MSRFDDLIVSKWGARFQGVRYPVSVGRGGIGIKSGEGDGVTPIGSFRICALGYRADRVDFDAPHLFQRPIGLNDKWSDDARDSNYNHSISAFSYAYSHEVLRRSDGLYDVFGVLDYNWPDAVPGRGSAIFIHAWRKPRHRTEGCVALARGDLITILQNWQPWSRVVIRG</sequence>
<organism evidence="9 10">
    <name type="scientific">Amylibacter marinus</name>
    <dbReference type="NCBI Taxonomy" id="1475483"/>
    <lineage>
        <taxon>Bacteria</taxon>
        <taxon>Pseudomonadati</taxon>
        <taxon>Pseudomonadota</taxon>
        <taxon>Alphaproteobacteria</taxon>
        <taxon>Rhodobacterales</taxon>
        <taxon>Paracoccaceae</taxon>
        <taxon>Amylibacter</taxon>
    </lineage>
</organism>
<name>A0ABQ5VVF0_9RHOB</name>
<dbReference type="Pfam" id="PF03734">
    <property type="entry name" value="YkuD"/>
    <property type="match status" value="1"/>
</dbReference>
<evidence type="ECO:0000256" key="2">
    <source>
        <dbReference type="ARBA" id="ARBA00005992"/>
    </source>
</evidence>
<dbReference type="SUPFAM" id="SSF141523">
    <property type="entry name" value="L,D-transpeptidase catalytic domain-like"/>
    <property type="match status" value="1"/>
</dbReference>
<feature type="active site" description="Nucleophile" evidence="7">
    <location>
        <position position="144"/>
    </location>
</feature>
<keyword evidence="4 7" id="KW-0133">Cell shape</keyword>
<gene>
    <name evidence="9" type="ORF">GCM10007939_16910</name>
</gene>
<evidence type="ECO:0000256" key="5">
    <source>
        <dbReference type="ARBA" id="ARBA00022984"/>
    </source>
</evidence>
<feature type="active site" description="Proton donor/acceptor" evidence="7">
    <location>
        <position position="132"/>
    </location>
</feature>
<dbReference type="InterPro" id="IPR038063">
    <property type="entry name" value="Transpep_catalytic_dom"/>
</dbReference>
<evidence type="ECO:0000256" key="1">
    <source>
        <dbReference type="ARBA" id="ARBA00004752"/>
    </source>
</evidence>
<dbReference type="EMBL" id="BSNN01000004">
    <property type="protein sequence ID" value="GLQ35408.1"/>
    <property type="molecule type" value="Genomic_DNA"/>
</dbReference>
<dbReference type="Proteomes" id="UP001156694">
    <property type="component" value="Unassembled WGS sequence"/>
</dbReference>
<proteinExistence type="inferred from homology"/>
<evidence type="ECO:0000313" key="10">
    <source>
        <dbReference type="Proteomes" id="UP001156694"/>
    </source>
</evidence>
<evidence type="ECO:0000256" key="4">
    <source>
        <dbReference type="ARBA" id="ARBA00022960"/>
    </source>
</evidence>
<evidence type="ECO:0000259" key="8">
    <source>
        <dbReference type="PROSITE" id="PS52029"/>
    </source>
</evidence>
<protein>
    <recommendedName>
        <fullName evidence="8">L,D-TPase catalytic domain-containing protein</fullName>
    </recommendedName>
</protein>
<keyword evidence="5 7" id="KW-0573">Peptidoglycan synthesis</keyword>
<evidence type="ECO:0000256" key="3">
    <source>
        <dbReference type="ARBA" id="ARBA00022679"/>
    </source>
</evidence>
<keyword evidence="3" id="KW-0808">Transferase</keyword>
<keyword evidence="10" id="KW-1185">Reference proteome</keyword>
<keyword evidence="6 7" id="KW-0961">Cell wall biogenesis/degradation</keyword>
<reference evidence="10" key="1">
    <citation type="journal article" date="2019" name="Int. J. Syst. Evol. Microbiol.">
        <title>The Global Catalogue of Microorganisms (GCM) 10K type strain sequencing project: providing services to taxonomists for standard genome sequencing and annotation.</title>
        <authorList>
            <consortium name="The Broad Institute Genomics Platform"/>
            <consortium name="The Broad Institute Genome Sequencing Center for Infectious Disease"/>
            <person name="Wu L."/>
            <person name="Ma J."/>
        </authorList>
    </citation>
    <scope>NUCLEOTIDE SEQUENCE [LARGE SCALE GENOMIC DNA]</scope>
    <source>
        <strain evidence="10">NBRC 110140</strain>
    </source>
</reference>
<dbReference type="CDD" id="cd16913">
    <property type="entry name" value="YkuD_like"/>
    <property type="match status" value="1"/>
</dbReference>
<evidence type="ECO:0000256" key="6">
    <source>
        <dbReference type="ARBA" id="ARBA00023316"/>
    </source>
</evidence>
<dbReference type="PROSITE" id="PS52029">
    <property type="entry name" value="LD_TPASE"/>
    <property type="match status" value="1"/>
</dbReference>
<dbReference type="PANTHER" id="PTHR38589">
    <property type="entry name" value="BLR0621 PROTEIN"/>
    <property type="match status" value="1"/>
</dbReference>
<dbReference type="InterPro" id="IPR005490">
    <property type="entry name" value="LD_TPept_cat_dom"/>
</dbReference>
<evidence type="ECO:0000313" key="9">
    <source>
        <dbReference type="EMBL" id="GLQ35408.1"/>
    </source>
</evidence>
<accession>A0ABQ5VVF0</accession>